<dbReference type="PANTHER" id="PTHR34200">
    <property type="entry name" value="DENTIN SIALOPHOSPHOPROTEIN-LIKE ISOFORM X1"/>
    <property type="match status" value="1"/>
</dbReference>
<dbReference type="InterPro" id="IPR055780">
    <property type="entry name" value="DUF7356"/>
</dbReference>
<keyword evidence="2" id="KW-1133">Transmembrane helix</keyword>
<feature type="region of interest" description="Disordered" evidence="1">
    <location>
        <begin position="289"/>
        <end position="320"/>
    </location>
</feature>
<evidence type="ECO:0000256" key="2">
    <source>
        <dbReference type="SAM" id="Phobius"/>
    </source>
</evidence>
<reference evidence="5 6" key="1">
    <citation type="journal article" date="2023" name="BMC Biotechnol.">
        <title>Vitis rotundifolia cv Carlos genome sequencing.</title>
        <authorList>
            <person name="Huff M."/>
            <person name="Hulse-Kemp A."/>
            <person name="Scheffler B."/>
            <person name="Youngblood R."/>
            <person name="Simpson S."/>
            <person name="Babiker E."/>
            <person name="Staton M."/>
        </authorList>
    </citation>
    <scope>NUCLEOTIDE SEQUENCE [LARGE SCALE GENOMIC DNA]</scope>
    <source>
        <tissue evidence="5">Leaf</tissue>
    </source>
</reference>
<gene>
    <name evidence="5" type="ORF">PVL29_009928</name>
</gene>
<evidence type="ECO:0000259" key="4">
    <source>
        <dbReference type="Pfam" id="PF24053"/>
    </source>
</evidence>
<dbReference type="AlphaFoldDB" id="A0AA38ZTP5"/>
<protein>
    <recommendedName>
        <fullName evidence="4">DUF7356 domain-containing protein</fullName>
    </recommendedName>
</protein>
<evidence type="ECO:0000256" key="3">
    <source>
        <dbReference type="SAM" id="SignalP"/>
    </source>
</evidence>
<dbReference type="EMBL" id="JARBHA010000008">
    <property type="protein sequence ID" value="KAJ9694183.1"/>
    <property type="molecule type" value="Genomic_DNA"/>
</dbReference>
<proteinExistence type="predicted"/>
<dbReference type="Proteomes" id="UP001168098">
    <property type="component" value="Unassembled WGS sequence"/>
</dbReference>
<feature type="region of interest" description="Disordered" evidence="1">
    <location>
        <begin position="33"/>
        <end position="103"/>
    </location>
</feature>
<keyword evidence="6" id="KW-1185">Reference proteome</keyword>
<organism evidence="5 6">
    <name type="scientific">Vitis rotundifolia</name>
    <name type="common">Muscadine grape</name>
    <dbReference type="NCBI Taxonomy" id="103349"/>
    <lineage>
        <taxon>Eukaryota</taxon>
        <taxon>Viridiplantae</taxon>
        <taxon>Streptophyta</taxon>
        <taxon>Embryophyta</taxon>
        <taxon>Tracheophyta</taxon>
        <taxon>Spermatophyta</taxon>
        <taxon>Magnoliopsida</taxon>
        <taxon>eudicotyledons</taxon>
        <taxon>Gunneridae</taxon>
        <taxon>Pentapetalae</taxon>
        <taxon>rosids</taxon>
        <taxon>Vitales</taxon>
        <taxon>Vitaceae</taxon>
        <taxon>Viteae</taxon>
        <taxon>Vitis</taxon>
    </lineage>
</organism>
<keyword evidence="2" id="KW-0812">Transmembrane</keyword>
<feature type="compositionally biased region" description="Basic and acidic residues" evidence="1">
    <location>
        <begin position="88"/>
        <end position="100"/>
    </location>
</feature>
<dbReference type="PANTHER" id="PTHR34200:SF2">
    <property type="entry name" value="TRANSMEMBRANE PROTEIN"/>
    <property type="match status" value="1"/>
</dbReference>
<keyword evidence="2" id="KW-0472">Membrane</keyword>
<keyword evidence="3" id="KW-0732">Signal</keyword>
<comment type="caution">
    <text evidence="5">The sequence shown here is derived from an EMBL/GenBank/DDBJ whole genome shotgun (WGS) entry which is preliminary data.</text>
</comment>
<feature type="signal peptide" evidence="3">
    <location>
        <begin position="1"/>
        <end position="22"/>
    </location>
</feature>
<feature type="domain" description="DUF7356" evidence="4">
    <location>
        <begin position="105"/>
        <end position="197"/>
    </location>
</feature>
<evidence type="ECO:0000313" key="5">
    <source>
        <dbReference type="EMBL" id="KAJ9694183.1"/>
    </source>
</evidence>
<name>A0AA38ZTP5_VITRO</name>
<evidence type="ECO:0000313" key="6">
    <source>
        <dbReference type="Proteomes" id="UP001168098"/>
    </source>
</evidence>
<feature type="transmembrane region" description="Helical" evidence="2">
    <location>
        <begin position="220"/>
        <end position="239"/>
    </location>
</feature>
<accession>A0AA38ZTP5</accession>
<feature type="compositionally biased region" description="Polar residues" evidence="1">
    <location>
        <begin position="297"/>
        <end position="308"/>
    </location>
</feature>
<dbReference type="Pfam" id="PF24053">
    <property type="entry name" value="DUF7356"/>
    <property type="match status" value="1"/>
</dbReference>
<feature type="compositionally biased region" description="Basic and acidic residues" evidence="1">
    <location>
        <begin position="67"/>
        <end position="77"/>
    </location>
</feature>
<evidence type="ECO:0000256" key="1">
    <source>
        <dbReference type="SAM" id="MobiDB-lite"/>
    </source>
</evidence>
<sequence length="320" mass="35061">MDRNEFLPVIFLLFLVVNGSGASVADKFRKLANAEPKENSTATKIDPPPSPVSVGNQSEPNPIDPGKLGKEKSKDARVPTTNSSKADSNGKQEEKNDNKASSELGTYGTCDLLEKCTDPKKKMIACIQSFENGSKALIVQNEGENTLKVNLTVSDSVKDALGDLVIIPKHQTRSMNILSTGSSKLVLNAGNKDCVFENHLISEGNFFQWLPHSELVTPIYGVYFLFLTALVVGAMWTCCKFRKRRHQVGVPYQELEMGLPESSPAVNVETAAGWDEGWDDDWDEDKAVKSPGGQYVGSISSNGLTTRSSNREGWENDWDD</sequence>
<feature type="chain" id="PRO_5041386143" description="DUF7356 domain-containing protein" evidence="3">
    <location>
        <begin position="23"/>
        <end position="320"/>
    </location>
</feature>